<dbReference type="Proteomes" id="UP000324479">
    <property type="component" value="Unassembled WGS sequence"/>
</dbReference>
<organism evidence="2 3">
    <name type="scientific">Roseiconus nitratireducens</name>
    <dbReference type="NCBI Taxonomy" id="2605748"/>
    <lineage>
        <taxon>Bacteria</taxon>
        <taxon>Pseudomonadati</taxon>
        <taxon>Planctomycetota</taxon>
        <taxon>Planctomycetia</taxon>
        <taxon>Pirellulales</taxon>
        <taxon>Pirellulaceae</taxon>
        <taxon>Roseiconus</taxon>
    </lineage>
</organism>
<name>A0A5M6DIG6_9BACT</name>
<dbReference type="InterPro" id="IPR025442">
    <property type="entry name" value="DUF4185"/>
</dbReference>
<evidence type="ECO:0000259" key="1">
    <source>
        <dbReference type="Pfam" id="PF13810"/>
    </source>
</evidence>
<keyword evidence="3" id="KW-1185">Reference proteome</keyword>
<sequence length="406" mass="44507">MTARKTVAGSLNSEGSRVTLCREPVGQLDYFGGETSMKRIACVIGSLLVLVASGILAPCSADAQQPPYPPSAVIAGVEFDFTTHRRLATGSDNWPVTWADDGHLYAAWGDGGGFGGSNSKGRVKLGVARIEGDADGYVGVNVWGGFQPRHPAQFDGKSYGMLCIDGVLWMWVAGQPARHMKSCAIAKSTDHAATWERAGWTFAFEDGLSVPTFLNFGQDYAGARDDFVYSYLIEPTWGPDSLPQTAHGFDVHQPGRIHLARVPRQSILQRERYEFFSGFAADGSAQWSPDIGKKRPVFEDPEGVGWNVSVIYNAGLNRYLLCTEHSQSHAGKLGIFDAPQPWGPWTTIAYEDAWGDGQVEVSTFFWNFTQKWISDDGARFTMIFTGKNTNDSWNTVQGKFVLHSPE</sequence>
<reference evidence="2 3" key="1">
    <citation type="submission" date="2019-08" db="EMBL/GenBank/DDBJ databases">
        <authorList>
            <person name="Dhanesh K."/>
            <person name="Kumar G."/>
            <person name="Sasikala C."/>
            <person name="Venkata Ramana C."/>
        </authorList>
    </citation>
    <scope>NUCLEOTIDE SEQUENCE [LARGE SCALE GENOMIC DNA]</scope>
    <source>
        <strain evidence="2 3">JC645</strain>
    </source>
</reference>
<protein>
    <submittedName>
        <fullName evidence="2">DUF4185 domain-containing protein</fullName>
    </submittedName>
</protein>
<evidence type="ECO:0000313" key="2">
    <source>
        <dbReference type="EMBL" id="KAA5547281.1"/>
    </source>
</evidence>
<feature type="domain" description="DUF4185" evidence="1">
    <location>
        <begin position="183"/>
        <end position="347"/>
    </location>
</feature>
<dbReference type="AlphaFoldDB" id="A0A5M6DIG6"/>
<accession>A0A5M6DIG6</accession>
<evidence type="ECO:0000313" key="3">
    <source>
        <dbReference type="Proteomes" id="UP000324479"/>
    </source>
</evidence>
<comment type="caution">
    <text evidence="2">The sequence shown here is derived from an EMBL/GenBank/DDBJ whole genome shotgun (WGS) entry which is preliminary data.</text>
</comment>
<gene>
    <name evidence="2" type="ORF">FYK55_02475</name>
</gene>
<proteinExistence type="predicted"/>
<dbReference type="EMBL" id="VWOX01000001">
    <property type="protein sequence ID" value="KAA5547281.1"/>
    <property type="molecule type" value="Genomic_DNA"/>
</dbReference>
<dbReference type="Pfam" id="PF13810">
    <property type="entry name" value="DUF4185"/>
    <property type="match status" value="1"/>
</dbReference>